<dbReference type="OrthoDB" id="1121673at2"/>
<dbReference type="SUPFAM" id="SSF55486">
    <property type="entry name" value="Metalloproteases ('zincins'), catalytic domain"/>
    <property type="match status" value="1"/>
</dbReference>
<dbReference type="RefSeq" id="WP_115124678.1">
    <property type="nucleotide sequence ID" value="NZ_QRAO01000008.1"/>
</dbReference>
<organism evidence="1 2">
    <name type="scientific">Marinirhabdus gelatinilytica</name>
    <dbReference type="NCBI Taxonomy" id="1703343"/>
    <lineage>
        <taxon>Bacteria</taxon>
        <taxon>Pseudomonadati</taxon>
        <taxon>Bacteroidota</taxon>
        <taxon>Flavobacteriia</taxon>
        <taxon>Flavobacteriales</taxon>
        <taxon>Flavobacteriaceae</taxon>
    </lineage>
</organism>
<keyword evidence="2" id="KW-1185">Reference proteome</keyword>
<evidence type="ECO:0000313" key="1">
    <source>
        <dbReference type="EMBL" id="RDK83223.1"/>
    </source>
</evidence>
<dbReference type="EMBL" id="QRAO01000008">
    <property type="protein sequence ID" value="RDK83223.1"/>
    <property type="molecule type" value="Genomic_DNA"/>
</dbReference>
<proteinExistence type="predicted"/>
<sequence length="252" mass="28216">MKTFFPKFLFLLSLLILTGSCKKDDDNGIDDTKAENLLGLGESAEDLLSDDIYKSLVIEFVYSNGFRPEQETIDGFRQFIMERVNKPEGVSIVETVIAPPEGAPYSTQEIRDIEDANRTRYTQDDQIAVYVFFANGSFVGDTNTSVTLGTAYRNTSIVVYQETLQSLQVDRFLIESTTLRHEFGHIFGLVNILNDDIHTDHEDPSSNKHCVVEDCLMYFASTVPKTIPNPTEKDIPVLDPLCLADLQAKGGK</sequence>
<dbReference type="Gene3D" id="3.40.390.10">
    <property type="entry name" value="Collagenase (Catalytic Domain)"/>
    <property type="match status" value="1"/>
</dbReference>
<evidence type="ECO:0000313" key="2">
    <source>
        <dbReference type="Proteomes" id="UP000255317"/>
    </source>
</evidence>
<name>A0A370Q4D7_9FLAO</name>
<comment type="caution">
    <text evidence="1">The sequence shown here is derived from an EMBL/GenBank/DDBJ whole genome shotgun (WGS) entry which is preliminary data.</text>
</comment>
<reference evidence="1 2" key="1">
    <citation type="submission" date="2018-07" db="EMBL/GenBank/DDBJ databases">
        <title>Genomic Encyclopedia of Type Strains, Phase IV (KMG-IV): sequencing the most valuable type-strain genomes for metagenomic binning, comparative biology and taxonomic classification.</title>
        <authorList>
            <person name="Goeker M."/>
        </authorList>
    </citation>
    <scope>NUCLEOTIDE SEQUENCE [LARGE SCALE GENOMIC DNA]</scope>
    <source>
        <strain evidence="1 2">DSM 101478</strain>
    </source>
</reference>
<dbReference type="PROSITE" id="PS51257">
    <property type="entry name" value="PROKAR_LIPOPROTEIN"/>
    <property type="match status" value="1"/>
</dbReference>
<dbReference type="Proteomes" id="UP000255317">
    <property type="component" value="Unassembled WGS sequence"/>
</dbReference>
<dbReference type="GO" id="GO:0008237">
    <property type="term" value="F:metallopeptidase activity"/>
    <property type="evidence" value="ECO:0007669"/>
    <property type="project" value="InterPro"/>
</dbReference>
<accession>A0A370Q4D7</accession>
<dbReference type="AlphaFoldDB" id="A0A370Q4D7"/>
<gene>
    <name evidence="1" type="ORF">C8D94_10811</name>
</gene>
<dbReference type="InterPro" id="IPR024079">
    <property type="entry name" value="MetalloPept_cat_dom_sf"/>
</dbReference>
<evidence type="ECO:0008006" key="3">
    <source>
        <dbReference type="Google" id="ProtNLM"/>
    </source>
</evidence>
<protein>
    <recommendedName>
        <fullName evidence="3">Membrane metalloprotease</fullName>
    </recommendedName>
</protein>